<accession>A1VVN5</accession>
<dbReference type="OrthoDB" id="513782at2"/>
<dbReference type="AlphaFoldDB" id="A1VVN5"/>
<dbReference type="PANTHER" id="PTHR13966:SF5">
    <property type="entry name" value="ENDONUCLEASE G, MITOCHONDRIAL"/>
    <property type="match status" value="1"/>
</dbReference>
<dbReference type="GO" id="GO:0046872">
    <property type="term" value="F:metal ion binding"/>
    <property type="evidence" value="ECO:0007669"/>
    <property type="project" value="UniProtKB-KW"/>
</dbReference>
<evidence type="ECO:0000313" key="7">
    <source>
        <dbReference type="Proteomes" id="UP000000644"/>
    </source>
</evidence>
<keyword evidence="6" id="KW-0255">Endonuclease</keyword>
<dbReference type="InterPro" id="IPR044925">
    <property type="entry name" value="His-Me_finger_sf"/>
</dbReference>
<dbReference type="SUPFAM" id="SSF54060">
    <property type="entry name" value="His-Me finger endonucleases"/>
    <property type="match status" value="1"/>
</dbReference>
<dbReference type="PANTHER" id="PTHR13966">
    <property type="entry name" value="ENDONUCLEASE RELATED"/>
    <property type="match status" value="1"/>
</dbReference>
<feature type="region of interest" description="Disordered" evidence="3">
    <location>
        <begin position="1"/>
        <end position="39"/>
    </location>
</feature>
<feature type="compositionally biased region" description="Low complexity" evidence="3">
    <location>
        <begin position="18"/>
        <end position="28"/>
    </location>
</feature>
<feature type="domain" description="ENPP1-3/EXOG-like endonuclease/phosphodiesterase" evidence="4">
    <location>
        <begin position="83"/>
        <end position="286"/>
    </location>
</feature>
<sequence>MQVNLAHRPRLSSLQPIAPAEAAEAAAEAPRKGPQRTDARTLAERNGYNEGFLPGWKVKWPSAGDNQGDVLPVPGTRDNLLTYTNFSVMMSASRRIAMCVGVNISGKDSVQIPRDKDAWYFDGRIPDEAQIGEDLYAGNLLDRGHLVRREDPNWGADAQTANEDTFHFTNCSPQMGAFNQKTWLSLENYVLKNARNSEERITVFSGPVFGTRDLEYRDVLIPLAFWKVIAFIDDEGNPSATAYLISQKGELSALEVAFGAFKTYQRSVAYVEEITGLDFHGLADYDGFSNEERATGTRIEAELASAGAMRV</sequence>
<feature type="binding site" evidence="2">
    <location>
        <position position="179"/>
    </location>
    <ligand>
        <name>Mg(2+)</name>
        <dbReference type="ChEBI" id="CHEBI:18420"/>
        <note>catalytic</note>
    </ligand>
</feature>
<keyword evidence="6" id="KW-0540">Nuclease</keyword>
<evidence type="ECO:0000256" key="2">
    <source>
        <dbReference type="PIRSR" id="PIRSR640255-2"/>
    </source>
</evidence>
<dbReference type="KEGG" id="pna:Pnap_4436"/>
<protein>
    <submittedName>
        <fullName evidence="6">DNA/RNA non-specific endonuclease</fullName>
    </submittedName>
</protein>
<gene>
    <name evidence="6" type="ordered locus">Pnap_4436</name>
</gene>
<dbReference type="Gene3D" id="3.40.570.10">
    <property type="entry name" value="Extracellular Endonuclease, subunit A"/>
    <property type="match status" value="1"/>
</dbReference>
<dbReference type="Proteomes" id="UP000000644">
    <property type="component" value="Plasmid pPNAP01"/>
</dbReference>
<organism evidence="6 7">
    <name type="scientific">Polaromonas naphthalenivorans (strain CJ2)</name>
    <dbReference type="NCBI Taxonomy" id="365044"/>
    <lineage>
        <taxon>Bacteria</taxon>
        <taxon>Pseudomonadati</taxon>
        <taxon>Pseudomonadota</taxon>
        <taxon>Betaproteobacteria</taxon>
        <taxon>Burkholderiales</taxon>
        <taxon>Comamonadaceae</taxon>
        <taxon>Polaromonas</taxon>
    </lineage>
</organism>
<keyword evidence="2" id="KW-0479">Metal-binding</keyword>
<dbReference type="SMART" id="SM00477">
    <property type="entry name" value="NUC"/>
    <property type="match status" value="1"/>
</dbReference>
<feature type="domain" description="DNA/RNA non-specific endonuclease/pyrophosphatase/phosphodiesterase" evidence="5">
    <location>
        <begin position="82"/>
        <end position="286"/>
    </location>
</feature>
<dbReference type="InterPro" id="IPR040255">
    <property type="entry name" value="Non-specific_endonuclease"/>
</dbReference>
<feature type="active site" description="Proton acceptor" evidence="1">
    <location>
        <position position="145"/>
    </location>
</feature>
<dbReference type="SMART" id="SM00892">
    <property type="entry name" value="Endonuclease_NS"/>
    <property type="match status" value="1"/>
</dbReference>
<evidence type="ECO:0000259" key="5">
    <source>
        <dbReference type="SMART" id="SM00892"/>
    </source>
</evidence>
<dbReference type="GO" id="GO:0004519">
    <property type="term" value="F:endonuclease activity"/>
    <property type="evidence" value="ECO:0007669"/>
    <property type="project" value="UniProtKB-KW"/>
</dbReference>
<keyword evidence="7" id="KW-1185">Reference proteome</keyword>
<evidence type="ECO:0000259" key="4">
    <source>
        <dbReference type="SMART" id="SM00477"/>
    </source>
</evidence>
<dbReference type="InterPro" id="IPR020821">
    <property type="entry name" value="ENPP1-3/EXOG-like_nuc-like"/>
</dbReference>
<dbReference type="GO" id="GO:0003676">
    <property type="term" value="F:nucleic acid binding"/>
    <property type="evidence" value="ECO:0007669"/>
    <property type="project" value="InterPro"/>
</dbReference>
<geneLocation type="plasmid" evidence="6 7">
    <name>pPNAP01</name>
</geneLocation>
<keyword evidence="6" id="KW-0378">Hydrolase</keyword>
<dbReference type="Pfam" id="PF01223">
    <property type="entry name" value="Endonuclease_NS"/>
    <property type="match status" value="1"/>
</dbReference>
<reference evidence="7" key="1">
    <citation type="journal article" date="2009" name="Environ. Microbiol.">
        <title>The genome of Polaromonas naphthalenivorans strain CJ2, isolated from coal tar-contaminated sediment, reveals physiological and metabolic versatility and evolution through extensive horizontal gene transfer.</title>
        <authorList>
            <person name="Yagi J.M."/>
            <person name="Sims D."/>
            <person name="Brettin T."/>
            <person name="Bruce D."/>
            <person name="Madsen E.L."/>
        </authorList>
    </citation>
    <scope>NUCLEOTIDE SEQUENCE [LARGE SCALE GENOMIC DNA]</scope>
    <source>
        <strain evidence="7">CJ2</strain>
        <plasmid evidence="7">Plasmid pPNAP01</plasmid>
    </source>
</reference>
<dbReference type="InterPro" id="IPR044929">
    <property type="entry name" value="DNA/RNA_non-sp_Endonuclease_sf"/>
</dbReference>
<dbReference type="HOGENOM" id="CLU_054191_1_0_4"/>
<dbReference type="EMBL" id="CP000530">
    <property type="protein sequence ID" value="ABM39713.1"/>
    <property type="molecule type" value="Genomic_DNA"/>
</dbReference>
<dbReference type="InterPro" id="IPR001604">
    <property type="entry name" value="Endo_G_ENPP1-like_dom"/>
</dbReference>
<name>A1VVN5_POLNA</name>
<proteinExistence type="predicted"/>
<dbReference type="CDD" id="cd00091">
    <property type="entry name" value="NUC"/>
    <property type="match status" value="1"/>
</dbReference>
<dbReference type="GO" id="GO:0016787">
    <property type="term" value="F:hydrolase activity"/>
    <property type="evidence" value="ECO:0007669"/>
    <property type="project" value="InterPro"/>
</dbReference>
<evidence type="ECO:0000313" key="6">
    <source>
        <dbReference type="EMBL" id="ABM39713.1"/>
    </source>
</evidence>
<dbReference type="RefSeq" id="WP_011798084.1">
    <property type="nucleotide sequence ID" value="NC_008757.1"/>
</dbReference>
<evidence type="ECO:0000256" key="1">
    <source>
        <dbReference type="PIRSR" id="PIRSR640255-1"/>
    </source>
</evidence>
<feature type="compositionally biased region" description="Basic and acidic residues" evidence="3">
    <location>
        <begin position="29"/>
        <end position="39"/>
    </location>
</feature>
<evidence type="ECO:0000256" key="3">
    <source>
        <dbReference type="SAM" id="MobiDB-lite"/>
    </source>
</evidence>
<keyword evidence="6" id="KW-0614">Plasmid</keyword>